<dbReference type="AlphaFoldDB" id="A0A285MD16"/>
<name>A0A285MD16_9FLAO</name>
<dbReference type="OrthoDB" id="1652165at2"/>
<dbReference type="RefSeq" id="WP_133067193.1">
    <property type="nucleotide sequence ID" value="NZ_OBEH01000001.1"/>
</dbReference>
<keyword evidence="5" id="KW-1185">Reference proteome</keyword>
<sequence>MKFSPLAFIMALFVMVSCSSDNDDSQNDLYVNIPDQHFETMLIDQGIDSDGMVNQRMLKTDAEGITVLDVSFSGKGTIKDLTGIEGFVNLKQLSVIQHELEQIDLSSNTQLDTLYLMGNYLKSIDVSNNPNLILLDLKVNSLSSITGLPEAKQLKDLRLSFNSFKEISINNPSLENLLMSHNELTTFNVEGAVNLKNILLRLNKITELDFSSNAALENVFVDNNKLETINFGTKVNYKYLNLHNNLLSQLDVSSYKELVKITINNNPDLSCVKIEAGQEIPTIEKSENQEFSSACE</sequence>
<accession>A0A285MD16</accession>
<dbReference type="Proteomes" id="UP000219048">
    <property type="component" value="Unassembled WGS sequence"/>
</dbReference>
<proteinExistence type="predicted"/>
<evidence type="ECO:0000256" key="3">
    <source>
        <dbReference type="SAM" id="SignalP"/>
    </source>
</evidence>
<dbReference type="InterPro" id="IPR032675">
    <property type="entry name" value="LRR_dom_sf"/>
</dbReference>
<organism evidence="4 5">
    <name type="scientific">Flagellimonas pacifica</name>
    <dbReference type="NCBI Taxonomy" id="1247520"/>
    <lineage>
        <taxon>Bacteria</taxon>
        <taxon>Pseudomonadati</taxon>
        <taxon>Bacteroidota</taxon>
        <taxon>Flavobacteriia</taxon>
        <taxon>Flavobacteriales</taxon>
        <taxon>Flavobacteriaceae</taxon>
        <taxon>Flagellimonas</taxon>
    </lineage>
</organism>
<dbReference type="InterPro" id="IPR052574">
    <property type="entry name" value="CDIRP"/>
</dbReference>
<evidence type="ECO:0000256" key="2">
    <source>
        <dbReference type="ARBA" id="ARBA00022737"/>
    </source>
</evidence>
<dbReference type="PROSITE" id="PS51450">
    <property type="entry name" value="LRR"/>
    <property type="match status" value="1"/>
</dbReference>
<dbReference type="SUPFAM" id="SSF52058">
    <property type="entry name" value="L domain-like"/>
    <property type="match status" value="1"/>
</dbReference>
<feature type="chain" id="PRO_5012741318" description="Leucine-rich repeat domain-containing protein" evidence="3">
    <location>
        <begin position="21"/>
        <end position="296"/>
    </location>
</feature>
<dbReference type="GO" id="GO:0035591">
    <property type="term" value="F:signaling adaptor activity"/>
    <property type="evidence" value="ECO:0007669"/>
    <property type="project" value="TreeGrafter"/>
</dbReference>
<evidence type="ECO:0008006" key="6">
    <source>
        <dbReference type="Google" id="ProtNLM"/>
    </source>
</evidence>
<feature type="signal peptide" evidence="3">
    <location>
        <begin position="1"/>
        <end position="20"/>
    </location>
</feature>
<reference evidence="5" key="1">
    <citation type="submission" date="2017-09" db="EMBL/GenBank/DDBJ databases">
        <authorList>
            <person name="Varghese N."/>
            <person name="Submissions S."/>
        </authorList>
    </citation>
    <scope>NUCLEOTIDE SEQUENCE [LARGE SCALE GENOMIC DNA]</scope>
    <source>
        <strain evidence="5">DSM 25885</strain>
    </source>
</reference>
<dbReference type="PROSITE" id="PS51257">
    <property type="entry name" value="PROKAR_LIPOPROTEIN"/>
    <property type="match status" value="1"/>
</dbReference>
<dbReference type="InterPro" id="IPR001611">
    <property type="entry name" value="Leu-rich_rpt"/>
</dbReference>
<protein>
    <recommendedName>
        <fullName evidence="6">Leucine-rich repeat domain-containing protein</fullName>
    </recommendedName>
</protein>
<keyword evidence="3" id="KW-0732">Signal</keyword>
<keyword evidence="2" id="KW-0677">Repeat</keyword>
<dbReference type="Gene3D" id="3.80.10.10">
    <property type="entry name" value="Ribonuclease Inhibitor"/>
    <property type="match status" value="1"/>
</dbReference>
<dbReference type="PANTHER" id="PTHR47566:SF1">
    <property type="entry name" value="PROTEIN NUD1"/>
    <property type="match status" value="1"/>
</dbReference>
<dbReference type="EMBL" id="OBEH01000001">
    <property type="protein sequence ID" value="SNY94978.1"/>
    <property type="molecule type" value="Genomic_DNA"/>
</dbReference>
<dbReference type="PANTHER" id="PTHR47566">
    <property type="match status" value="1"/>
</dbReference>
<keyword evidence="1" id="KW-0433">Leucine-rich repeat</keyword>
<evidence type="ECO:0000313" key="4">
    <source>
        <dbReference type="EMBL" id="SNY94978.1"/>
    </source>
</evidence>
<evidence type="ECO:0000256" key="1">
    <source>
        <dbReference type="ARBA" id="ARBA00022614"/>
    </source>
</evidence>
<gene>
    <name evidence="4" type="ORF">SAMN06265377_0641</name>
</gene>
<evidence type="ECO:0000313" key="5">
    <source>
        <dbReference type="Proteomes" id="UP000219048"/>
    </source>
</evidence>